<evidence type="ECO:0000313" key="2">
    <source>
        <dbReference type="Proteomes" id="UP000184233"/>
    </source>
</evidence>
<dbReference type="EMBL" id="MKVH01000006">
    <property type="protein sequence ID" value="OJX60561.1"/>
    <property type="molecule type" value="Genomic_DNA"/>
</dbReference>
<accession>A0A1M3L522</accession>
<reference evidence="1 2" key="1">
    <citation type="submission" date="2016-09" db="EMBL/GenBank/DDBJ databases">
        <title>Genome-resolved meta-omics ties microbial dynamics to process performance in biotechnology for thiocyanate degradation.</title>
        <authorList>
            <person name="Kantor R.S."/>
            <person name="Huddy R.J."/>
            <person name="Iyer R."/>
            <person name="Thomas B.C."/>
            <person name="Brown C.T."/>
            <person name="Anantharaman K."/>
            <person name="Tringe S."/>
            <person name="Hettich R.L."/>
            <person name="Harrison S.T."/>
            <person name="Banfield J.F."/>
        </authorList>
    </citation>
    <scope>NUCLEOTIDE SEQUENCE [LARGE SCALE GENOMIC DNA]</scope>
    <source>
        <strain evidence="1">59-99</strain>
    </source>
</reference>
<dbReference type="Proteomes" id="UP000184233">
    <property type="component" value="Unassembled WGS sequence"/>
</dbReference>
<sequence length="135" mass="15526">MRFRVLGRKKKERTEDNALSLVIDFVILFCSAEFGTVPNLSFLSEHTSLEDDLGITERDAENFIEDFVYEFDLDPADFRLGSYFAIEPDEEKDFATPVRKFLFGKREHIPVAKKDRQKLTLGMLAQAVVKGSLSW</sequence>
<evidence type="ECO:0000313" key="1">
    <source>
        <dbReference type="EMBL" id="OJX60561.1"/>
    </source>
</evidence>
<protein>
    <recommendedName>
        <fullName evidence="3">DUF1493 family protein</fullName>
    </recommendedName>
</protein>
<evidence type="ECO:0008006" key="3">
    <source>
        <dbReference type="Google" id="ProtNLM"/>
    </source>
</evidence>
<dbReference type="AlphaFoldDB" id="A0A1M3L522"/>
<comment type="caution">
    <text evidence="1">The sequence shown here is derived from an EMBL/GenBank/DDBJ whole genome shotgun (WGS) entry which is preliminary data.</text>
</comment>
<name>A0A1M3L522_9BACT</name>
<dbReference type="InterPro" id="IPR010862">
    <property type="entry name" value="DUF1493"/>
</dbReference>
<gene>
    <name evidence="1" type="ORF">BGO89_13690</name>
</gene>
<dbReference type="Pfam" id="PF07377">
    <property type="entry name" value="DUF1493"/>
    <property type="match status" value="1"/>
</dbReference>
<proteinExistence type="predicted"/>
<organism evidence="1 2">
    <name type="scientific">Candidatus Kapaibacterium thiocyanatum</name>
    <dbReference type="NCBI Taxonomy" id="1895771"/>
    <lineage>
        <taxon>Bacteria</taxon>
        <taxon>Pseudomonadati</taxon>
        <taxon>Candidatus Kapaibacteriota</taxon>
        <taxon>Candidatus Kapaibacteriia</taxon>
        <taxon>Candidatus Kapaibacteriales</taxon>
        <taxon>Candidatus Kapaibacteriaceae</taxon>
        <taxon>Candidatus Kapaibacterium</taxon>
    </lineage>
</organism>